<dbReference type="EMBL" id="JAPMLT010000010">
    <property type="protein sequence ID" value="MCX7571348.1"/>
    <property type="molecule type" value="Genomic_DNA"/>
</dbReference>
<evidence type="ECO:0000259" key="9">
    <source>
        <dbReference type="PROSITE" id="PS50885"/>
    </source>
</evidence>
<evidence type="ECO:0000259" key="8">
    <source>
        <dbReference type="PROSITE" id="PS50111"/>
    </source>
</evidence>
<dbReference type="Proteomes" id="UP001208017">
    <property type="component" value="Unassembled WGS sequence"/>
</dbReference>
<dbReference type="Pfam" id="PF00672">
    <property type="entry name" value="HAMP"/>
    <property type="match status" value="1"/>
</dbReference>
<dbReference type="Gene3D" id="1.10.287.950">
    <property type="entry name" value="Methyl-accepting chemotaxis protein"/>
    <property type="match status" value="1"/>
</dbReference>
<keyword evidence="11" id="KW-1185">Reference proteome</keyword>
<dbReference type="RefSeq" id="WP_267152596.1">
    <property type="nucleotide sequence ID" value="NZ_JAPMLT010000010.1"/>
</dbReference>
<comment type="caution">
    <text evidence="10">The sequence shown here is derived from an EMBL/GenBank/DDBJ whole genome shotgun (WGS) entry which is preliminary data.</text>
</comment>
<keyword evidence="7" id="KW-0812">Transmembrane</keyword>
<dbReference type="PANTHER" id="PTHR32089">
    <property type="entry name" value="METHYL-ACCEPTING CHEMOTAXIS PROTEIN MCPB"/>
    <property type="match status" value="1"/>
</dbReference>
<dbReference type="SMART" id="SM00283">
    <property type="entry name" value="MA"/>
    <property type="match status" value="1"/>
</dbReference>
<evidence type="ECO:0000256" key="3">
    <source>
        <dbReference type="ARBA" id="ARBA00023136"/>
    </source>
</evidence>
<evidence type="ECO:0000256" key="1">
    <source>
        <dbReference type="ARBA" id="ARBA00004236"/>
    </source>
</evidence>
<dbReference type="PROSITE" id="PS50885">
    <property type="entry name" value="HAMP"/>
    <property type="match status" value="1"/>
</dbReference>
<keyword evidence="3 7" id="KW-0472">Membrane</keyword>
<proteinExistence type="inferred from homology"/>
<dbReference type="InterPro" id="IPR003660">
    <property type="entry name" value="HAMP_dom"/>
</dbReference>
<dbReference type="SUPFAM" id="SSF58104">
    <property type="entry name" value="Methyl-accepting chemotaxis protein (MCP) signaling domain"/>
    <property type="match status" value="1"/>
</dbReference>
<gene>
    <name evidence="10" type="ORF">OS242_15470</name>
</gene>
<evidence type="ECO:0000313" key="10">
    <source>
        <dbReference type="EMBL" id="MCX7571348.1"/>
    </source>
</evidence>
<dbReference type="InterPro" id="IPR004090">
    <property type="entry name" value="Chemotax_Me-accpt_rcpt"/>
</dbReference>
<comment type="similarity">
    <text evidence="5">Belongs to the methyl-accepting chemotaxis (MCP) protein family.</text>
</comment>
<evidence type="ECO:0000256" key="5">
    <source>
        <dbReference type="ARBA" id="ARBA00029447"/>
    </source>
</evidence>
<dbReference type="Pfam" id="PF00015">
    <property type="entry name" value="MCPsignal"/>
    <property type="match status" value="1"/>
</dbReference>
<dbReference type="CDD" id="cd06225">
    <property type="entry name" value="HAMP"/>
    <property type="match status" value="1"/>
</dbReference>
<evidence type="ECO:0000313" key="11">
    <source>
        <dbReference type="Proteomes" id="UP001208017"/>
    </source>
</evidence>
<protein>
    <submittedName>
        <fullName evidence="10">Methyl-accepting chemotaxis protein</fullName>
    </submittedName>
</protein>
<sequence length="434" mass="46433">MLKKWTQQLMNKGFSFKNFSFLKRDIGSQVALLLIGVTVLPLILLSLFVDTLSALVVIPYAVLMIVLSIGASRWLQKSLQAPIRRISEVMEQAEHGDLTVRLEVTSNDEIGQLSMRINATLEAISSLIRQVGEMTEQVAASSQQLTASSMATSEAAQEIKVTMQEVAFGAEDQLEKVENVTAILEELNSSFNQVSENSEVVAHTANNVMHSSETGQGLVSSIVTQMESIHYAVNHSATAVKSLGQQSASIQGFVSTISDIAAQTNLLALNAAIEAARAGDAGRGFSVVADEVRKLAEQSAKAAGEVSQIVEAILKETDNSTGAMNEGIRSVEEGLEVVAKAGEVFANIHGSITEVARQIQEVNTSVKEMTEGNEASVFAITMISGAAGETVNQTFSVFNMTDEQTSTSTEISASAEALARLAEELNVMVNQFRV</sequence>
<comment type="subcellular location">
    <subcellularLocation>
        <location evidence="1">Cell membrane</location>
    </subcellularLocation>
</comment>
<dbReference type="PANTHER" id="PTHR32089:SF112">
    <property type="entry name" value="LYSOZYME-LIKE PROTEIN-RELATED"/>
    <property type="match status" value="1"/>
</dbReference>
<dbReference type="CDD" id="cd11386">
    <property type="entry name" value="MCP_signal"/>
    <property type="match status" value="1"/>
</dbReference>
<dbReference type="Gene3D" id="6.10.340.10">
    <property type="match status" value="1"/>
</dbReference>
<feature type="domain" description="Methyl-accepting transducer" evidence="8">
    <location>
        <begin position="148"/>
        <end position="384"/>
    </location>
</feature>
<name>A0ABT3X376_9BACL</name>
<evidence type="ECO:0000256" key="6">
    <source>
        <dbReference type="PROSITE-ProRule" id="PRU00284"/>
    </source>
</evidence>
<evidence type="ECO:0000256" key="2">
    <source>
        <dbReference type="ARBA" id="ARBA00022475"/>
    </source>
</evidence>
<dbReference type="PRINTS" id="PR00260">
    <property type="entry name" value="CHEMTRNSDUCR"/>
</dbReference>
<evidence type="ECO:0000256" key="4">
    <source>
        <dbReference type="ARBA" id="ARBA00023224"/>
    </source>
</evidence>
<keyword evidence="2" id="KW-1003">Cell membrane</keyword>
<feature type="domain" description="HAMP" evidence="9">
    <location>
        <begin position="77"/>
        <end position="129"/>
    </location>
</feature>
<reference evidence="10 11" key="1">
    <citation type="submission" date="2022-11" db="EMBL/GenBank/DDBJ databases">
        <title>Study of microbial diversity in lake waters.</title>
        <authorList>
            <person name="Zhang J."/>
        </authorList>
    </citation>
    <scope>NUCLEOTIDE SEQUENCE [LARGE SCALE GENOMIC DNA]</scope>
    <source>
        <strain evidence="10 11">DT12</strain>
    </source>
</reference>
<organism evidence="10 11">
    <name type="scientific">Tumebacillus lacus</name>
    <dbReference type="NCBI Taxonomy" id="2995335"/>
    <lineage>
        <taxon>Bacteria</taxon>
        <taxon>Bacillati</taxon>
        <taxon>Bacillota</taxon>
        <taxon>Bacilli</taxon>
        <taxon>Bacillales</taxon>
        <taxon>Alicyclobacillaceae</taxon>
        <taxon>Tumebacillus</taxon>
    </lineage>
</organism>
<keyword evidence="7" id="KW-1133">Transmembrane helix</keyword>
<feature type="transmembrane region" description="Helical" evidence="7">
    <location>
        <begin position="30"/>
        <end position="49"/>
    </location>
</feature>
<feature type="transmembrane region" description="Helical" evidence="7">
    <location>
        <begin position="55"/>
        <end position="75"/>
    </location>
</feature>
<evidence type="ECO:0000256" key="7">
    <source>
        <dbReference type="SAM" id="Phobius"/>
    </source>
</evidence>
<dbReference type="SMART" id="SM00304">
    <property type="entry name" value="HAMP"/>
    <property type="match status" value="1"/>
</dbReference>
<accession>A0ABT3X376</accession>
<dbReference type="InterPro" id="IPR004089">
    <property type="entry name" value="MCPsignal_dom"/>
</dbReference>
<dbReference type="PROSITE" id="PS50111">
    <property type="entry name" value="CHEMOTAXIS_TRANSDUC_2"/>
    <property type="match status" value="1"/>
</dbReference>
<keyword evidence="4 6" id="KW-0807">Transducer</keyword>